<evidence type="ECO:0000256" key="2">
    <source>
        <dbReference type="ARBA" id="ARBA00004496"/>
    </source>
</evidence>
<keyword evidence="9" id="KW-0315">Glutamine amidotransferase</keyword>
<evidence type="ECO:0000256" key="7">
    <source>
        <dbReference type="ARBA" id="ARBA00022679"/>
    </source>
</evidence>
<dbReference type="InterPro" id="IPR035466">
    <property type="entry name" value="GlmS/AgaS_SIS"/>
</dbReference>
<evidence type="ECO:0000259" key="11">
    <source>
        <dbReference type="PROSITE" id="PS51278"/>
    </source>
</evidence>
<comment type="subcellular location">
    <subcellularLocation>
        <location evidence="2 10">Cytoplasm</location>
    </subcellularLocation>
</comment>
<dbReference type="GO" id="GO:0006002">
    <property type="term" value="P:fructose 6-phosphate metabolic process"/>
    <property type="evidence" value="ECO:0007669"/>
    <property type="project" value="TreeGrafter"/>
</dbReference>
<comment type="subunit">
    <text evidence="10">Homodimer.</text>
</comment>
<name>C6HYL9_9BACT</name>
<gene>
    <name evidence="10" type="primary">glmS</name>
    <name evidence="13" type="ORF">UBAL3_94240096</name>
</gene>
<dbReference type="CDD" id="cd00714">
    <property type="entry name" value="GFAT"/>
    <property type="match status" value="1"/>
</dbReference>
<dbReference type="Pfam" id="PF13522">
    <property type="entry name" value="GATase_6"/>
    <property type="match status" value="1"/>
</dbReference>
<dbReference type="Pfam" id="PF01380">
    <property type="entry name" value="SIS"/>
    <property type="match status" value="2"/>
</dbReference>
<evidence type="ECO:0000256" key="10">
    <source>
        <dbReference type="HAMAP-Rule" id="MF_00164"/>
    </source>
</evidence>
<evidence type="ECO:0000313" key="13">
    <source>
        <dbReference type="EMBL" id="EES52304.1"/>
    </source>
</evidence>
<dbReference type="HAMAP" id="MF_00164">
    <property type="entry name" value="GlmS"/>
    <property type="match status" value="1"/>
</dbReference>
<dbReference type="PANTHER" id="PTHR10937:SF0">
    <property type="entry name" value="GLUTAMINE--FRUCTOSE-6-PHOSPHATE TRANSAMINASE (ISOMERIZING)"/>
    <property type="match status" value="1"/>
</dbReference>
<dbReference type="InterPro" id="IPR017932">
    <property type="entry name" value="GATase_2_dom"/>
</dbReference>
<evidence type="ECO:0000313" key="14">
    <source>
        <dbReference type="Proteomes" id="UP000009374"/>
    </source>
</evidence>
<dbReference type="EMBL" id="GG693878">
    <property type="protein sequence ID" value="EES52304.1"/>
    <property type="molecule type" value="Genomic_DNA"/>
</dbReference>
<dbReference type="PROSITE" id="PS51464">
    <property type="entry name" value="SIS"/>
    <property type="match status" value="2"/>
</dbReference>
<dbReference type="FunFam" id="3.40.50.10490:FF:000002">
    <property type="entry name" value="Glutamine--fructose-6-phosphate aminotransferase [isomerizing]"/>
    <property type="match status" value="1"/>
</dbReference>
<feature type="domain" description="SIS" evidence="12">
    <location>
        <begin position="288"/>
        <end position="434"/>
    </location>
</feature>
<keyword evidence="6 10" id="KW-0032">Aminotransferase</keyword>
<evidence type="ECO:0000256" key="4">
    <source>
        <dbReference type="ARBA" id="ARBA00016090"/>
    </source>
</evidence>
<keyword evidence="14" id="KW-1185">Reference proteome</keyword>
<comment type="function">
    <text evidence="10">Catalyzes the first step in hexosamine metabolism, converting fructose-6P into glucosamine-6P using glutamine as a nitrogen source.</text>
</comment>
<dbReference type="InterPro" id="IPR001347">
    <property type="entry name" value="SIS_dom"/>
</dbReference>
<dbReference type="EC" id="2.6.1.16" evidence="3 10"/>
<dbReference type="GO" id="GO:0004360">
    <property type="term" value="F:glutamine-fructose-6-phosphate transaminase (isomerizing) activity"/>
    <property type="evidence" value="ECO:0007669"/>
    <property type="project" value="UniProtKB-UniRule"/>
</dbReference>
<keyword evidence="8" id="KW-0677">Repeat</keyword>
<evidence type="ECO:0000256" key="8">
    <source>
        <dbReference type="ARBA" id="ARBA00022737"/>
    </source>
</evidence>
<dbReference type="InterPro" id="IPR005855">
    <property type="entry name" value="GFAT"/>
</dbReference>
<feature type="active site" description="Nucleophile; for GATase activity" evidence="10">
    <location>
        <position position="2"/>
    </location>
</feature>
<dbReference type="GO" id="GO:0046349">
    <property type="term" value="P:amino sugar biosynthetic process"/>
    <property type="evidence" value="ECO:0007669"/>
    <property type="project" value="UniProtKB-ARBA"/>
</dbReference>
<feature type="active site" description="For Fru-6P isomerization activity" evidence="10">
    <location>
        <position position="611"/>
    </location>
</feature>
<dbReference type="SUPFAM" id="SSF53697">
    <property type="entry name" value="SIS domain"/>
    <property type="match status" value="1"/>
</dbReference>
<evidence type="ECO:0000256" key="9">
    <source>
        <dbReference type="ARBA" id="ARBA00022962"/>
    </source>
</evidence>
<keyword evidence="7 10" id="KW-0808">Transferase</keyword>
<dbReference type="InterPro" id="IPR047084">
    <property type="entry name" value="GFAT_N"/>
</dbReference>
<dbReference type="NCBIfam" id="TIGR01135">
    <property type="entry name" value="glmS"/>
    <property type="match status" value="1"/>
</dbReference>
<dbReference type="AlphaFoldDB" id="C6HYL9"/>
<dbReference type="GO" id="GO:0005975">
    <property type="term" value="P:carbohydrate metabolic process"/>
    <property type="evidence" value="ECO:0007669"/>
    <property type="project" value="UniProtKB-UniRule"/>
</dbReference>
<proteinExistence type="inferred from homology"/>
<evidence type="ECO:0000256" key="5">
    <source>
        <dbReference type="ARBA" id="ARBA00022490"/>
    </source>
</evidence>
<dbReference type="CDD" id="cd05009">
    <property type="entry name" value="SIS_GlmS_GlmD_2"/>
    <property type="match status" value="1"/>
</dbReference>
<dbReference type="InterPro" id="IPR046348">
    <property type="entry name" value="SIS_dom_sf"/>
</dbReference>
<evidence type="ECO:0000259" key="12">
    <source>
        <dbReference type="PROSITE" id="PS51464"/>
    </source>
</evidence>
<dbReference type="PANTHER" id="PTHR10937">
    <property type="entry name" value="GLUCOSAMINE--FRUCTOSE-6-PHOSPHATE AMINOTRANSFERASE, ISOMERIZING"/>
    <property type="match status" value="1"/>
</dbReference>
<reference evidence="13 14" key="1">
    <citation type="journal article" date="2009" name="Appl. Environ. Microbiol.">
        <title>Community genomic and proteomic analyses of chemoautotrophic iron-oxidizing "Leptospirillum rubarum" (Group II) and "Leptospirillum ferrodiazotrophum" (Group III) bacteria in acid mine drainage biofilms.</title>
        <authorList>
            <person name="Goltsman D.S."/>
            <person name="Denef V.J."/>
            <person name="Singer S.W."/>
            <person name="VerBerkmoes N.C."/>
            <person name="Lefsrud M."/>
            <person name="Mueller R.S."/>
            <person name="Dick G.J."/>
            <person name="Sun C.L."/>
            <person name="Wheeler K.E."/>
            <person name="Zemla A."/>
            <person name="Baker B.J."/>
            <person name="Hauser L."/>
            <person name="Land M."/>
            <person name="Shah M.B."/>
            <person name="Thelen M.P."/>
            <person name="Hettich R.L."/>
            <person name="Banfield J.F."/>
        </authorList>
    </citation>
    <scope>NUCLEOTIDE SEQUENCE [LARGE SCALE GENOMIC DNA]</scope>
</reference>
<organism evidence="13 14">
    <name type="scientific">Leptospirillum ferrodiazotrophum</name>
    <dbReference type="NCBI Taxonomy" id="412449"/>
    <lineage>
        <taxon>Bacteria</taxon>
        <taxon>Pseudomonadati</taxon>
        <taxon>Nitrospirota</taxon>
        <taxon>Nitrospiria</taxon>
        <taxon>Nitrospirales</taxon>
        <taxon>Nitrospiraceae</taxon>
        <taxon>Leptospirillum</taxon>
    </lineage>
</organism>
<dbReference type="GO" id="GO:0097367">
    <property type="term" value="F:carbohydrate derivative binding"/>
    <property type="evidence" value="ECO:0007669"/>
    <property type="project" value="InterPro"/>
</dbReference>
<evidence type="ECO:0000256" key="6">
    <source>
        <dbReference type="ARBA" id="ARBA00022576"/>
    </source>
</evidence>
<evidence type="ECO:0000256" key="1">
    <source>
        <dbReference type="ARBA" id="ARBA00001031"/>
    </source>
</evidence>
<protein>
    <recommendedName>
        <fullName evidence="4 10">Glutamine--fructose-6-phosphate aminotransferase [isomerizing]</fullName>
        <ecNumber evidence="3 10">2.6.1.16</ecNumber>
    </recommendedName>
    <alternativeName>
        <fullName evidence="10">D-fructose-6-phosphate amidotransferase</fullName>
    </alternativeName>
    <alternativeName>
        <fullName evidence="10">GFAT</fullName>
    </alternativeName>
    <alternativeName>
        <fullName evidence="10">Glucosamine-6-phosphate synthase</fullName>
    </alternativeName>
    <alternativeName>
        <fullName evidence="10">Hexosephosphate aminotransferase</fullName>
    </alternativeName>
    <alternativeName>
        <fullName evidence="10">L-glutamine--D-fructose-6-phosphate amidotransferase</fullName>
    </alternativeName>
</protein>
<keyword evidence="5 10" id="KW-0963">Cytoplasm</keyword>
<evidence type="ECO:0000256" key="3">
    <source>
        <dbReference type="ARBA" id="ARBA00012916"/>
    </source>
</evidence>
<dbReference type="GO" id="GO:0005737">
    <property type="term" value="C:cytoplasm"/>
    <property type="evidence" value="ECO:0007669"/>
    <property type="project" value="UniProtKB-SubCell"/>
</dbReference>
<dbReference type="Proteomes" id="UP000009374">
    <property type="component" value="Unassembled WGS sequence"/>
</dbReference>
<feature type="domain" description="SIS" evidence="12">
    <location>
        <begin position="463"/>
        <end position="606"/>
    </location>
</feature>
<dbReference type="GO" id="GO:0006487">
    <property type="term" value="P:protein N-linked glycosylation"/>
    <property type="evidence" value="ECO:0007669"/>
    <property type="project" value="TreeGrafter"/>
</dbReference>
<dbReference type="SUPFAM" id="SSF56235">
    <property type="entry name" value="N-terminal nucleophile aminohydrolases (Ntn hydrolases)"/>
    <property type="match status" value="1"/>
</dbReference>
<dbReference type="Gene3D" id="3.60.20.10">
    <property type="entry name" value="Glutamine Phosphoribosylpyrophosphate, subunit 1, domain 1"/>
    <property type="match status" value="1"/>
</dbReference>
<dbReference type="FunFam" id="3.60.20.10:FF:000006">
    <property type="entry name" value="Glutamine--fructose-6-phosphate aminotransferase [isomerizing]"/>
    <property type="match status" value="1"/>
</dbReference>
<feature type="initiator methionine" description="Removed" evidence="10">
    <location>
        <position position="1"/>
    </location>
</feature>
<dbReference type="CDD" id="cd05008">
    <property type="entry name" value="SIS_GlmS_GlmD_1"/>
    <property type="match status" value="1"/>
</dbReference>
<comment type="catalytic activity">
    <reaction evidence="1 10">
        <text>D-fructose 6-phosphate + L-glutamine = D-glucosamine 6-phosphate + L-glutamate</text>
        <dbReference type="Rhea" id="RHEA:13237"/>
        <dbReference type="ChEBI" id="CHEBI:29985"/>
        <dbReference type="ChEBI" id="CHEBI:58359"/>
        <dbReference type="ChEBI" id="CHEBI:58725"/>
        <dbReference type="ChEBI" id="CHEBI:61527"/>
        <dbReference type="EC" id="2.6.1.16"/>
    </reaction>
</comment>
<dbReference type="GO" id="GO:0006047">
    <property type="term" value="P:UDP-N-acetylglucosamine metabolic process"/>
    <property type="evidence" value="ECO:0007669"/>
    <property type="project" value="TreeGrafter"/>
</dbReference>
<dbReference type="NCBIfam" id="NF001484">
    <property type="entry name" value="PRK00331.1"/>
    <property type="match status" value="1"/>
</dbReference>
<dbReference type="PROSITE" id="PS51278">
    <property type="entry name" value="GATASE_TYPE_2"/>
    <property type="match status" value="1"/>
</dbReference>
<dbReference type="InterPro" id="IPR029055">
    <property type="entry name" value="Ntn_hydrolases_N"/>
</dbReference>
<feature type="domain" description="Glutamine amidotransferase type-2" evidence="11">
    <location>
        <begin position="2"/>
        <end position="218"/>
    </location>
</feature>
<sequence length="616" mass="65959">MCGIVGYTGKKSALPFLLDGLEQLEYRGYDSAGVAVVGEGGAAVVRSVGATKELRERIGDRELRGTSGLGHTRWATHGVPSEKNAHPHAAGPLLIVHNGIVENSRSLREELEARGEVFASDTDTETIVRLVNRTMEEGGLSLADAVRSVIHRLEGSYSFLILHRDPEVPLVAVHRGAPLVVGLCDHGVFVASDVTAFPSEVRSTVFLEPDDLLTVEPSGLFGIRCLASGRERAAERIGRNRTEEHGKGDYPHYMLKEICEQPRVLAELLAGKISSGPAGLSLHLPPKVEAVLARARRLRIVGCGTSYHAGLLGKYRIEDLAGRPVEVEIASEFRYREPLLDPASDLLVALTQSGETADTLAALRMAREAGVPTLALVNVPGSTIAREADAVLFLEAGPEFGVAATKTFLAQIALLTLLALHLAPEERLAKKTGLSRQALLSEFLGIPGLLDKSLSLDSSIASLARELAAAPLVLFLGRGADYPLALEGALKFKEITYIHAEGYPGGELKHGPLALVEKETPVIALVSPDPRLLPKMVSNMQETLARGARQSAITARSAFEEMAPLVATELSLPDCSPLFFPILSSVPLQLLAYHTACARGLNVDRPRNLAKSVTVE</sequence>
<dbReference type="Gene3D" id="3.40.50.10490">
    <property type="entry name" value="Glucose-6-phosphate isomerase like protein, domain 1"/>
    <property type="match status" value="2"/>
</dbReference>
<dbReference type="FunFam" id="3.40.50.10490:FF:000001">
    <property type="entry name" value="Glutamine--fructose-6-phosphate aminotransferase [isomerizing]"/>
    <property type="match status" value="1"/>
</dbReference>
<accession>C6HYL9</accession>
<dbReference type="InterPro" id="IPR035490">
    <property type="entry name" value="GlmS/FrlB_SIS"/>
</dbReference>